<gene>
    <name evidence="9" type="ORF">GJB61_17035</name>
</gene>
<feature type="transmembrane region" description="Helical" evidence="7">
    <location>
        <begin position="136"/>
        <end position="160"/>
    </location>
</feature>
<evidence type="ECO:0000313" key="10">
    <source>
        <dbReference type="Proteomes" id="UP000463051"/>
    </source>
</evidence>
<dbReference type="InterPro" id="IPR000515">
    <property type="entry name" value="MetI-like"/>
</dbReference>
<feature type="transmembrane region" description="Helical" evidence="7">
    <location>
        <begin position="109"/>
        <end position="130"/>
    </location>
</feature>
<keyword evidence="3" id="KW-1003">Cell membrane</keyword>
<dbReference type="Gene3D" id="1.10.3720.10">
    <property type="entry name" value="MetI-like"/>
    <property type="match status" value="1"/>
</dbReference>
<keyword evidence="5 7" id="KW-1133">Transmembrane helix</keyword>
<keyword evidence="10" id="KW-1185">Reference proteome</keyword>
<dbReference type="RefSeq" id="WP_154120042.1">
    <property type="nucleotide sequence ID" value="NZ_WJXB01000006.1"/>
</dbReference>
<dbReference type="CDD" id="cd06261">
    <property type="entry name" value="TM_PBP2"/>
    <property type="match status" value="1"/>
</dbReference>
<evidence type="ECO:0000256" key="1">
    <source>
        <dbReference type="ARBA" id="ARBA00004651"/>
    </source>
</evidence>
<evidence type="ECO:0000256" key="7">
    <source>
        <dbReference type="RuleBase" id="RU363032"/>
    </source>
</evidence>
<keyword evidence="6 7" id="KW-0472">Membrane</keyword>
<comment type="subcellular location">
    <subcellularLocation>
        <location evidence="1 7">Cell membrane</location>
        <topology evidence="1 7">Multi-pass membrane protein</topology>
    </subcellularLocation>
</comment>
<feature type="domain" description="ABC transmembrane type-1" evidence="8">
    <location>
        <begin position="73"/>
        <end position="282"/>
    </location>
</feature>
<evidence type="ECO:0000313" key="9">
    <source>
        <dbReference type="EMBL" id="MRN54691.1"/>
    </source>
</evidence>
<dbReference type="EMBL" id="WJXB01000006">
    <property type="protein sequence ID" value="MRN54691.1"/>
    <property type="molecule type" value="Genomic_DNA"/>
</dbReference>
<dbReference type="PANTHER" id="PTHR43744:SF9">
    <property type="entry name" value="POLYGALACTURONAN_RHAMNOGALACTURONAN TRANSPORT SYSTEM PERMEASE PROTEIN YTCP"/>
    <property type="match status" value="1"/>
</dbReference>
<accession>A0A7X2H6Z1</accession>
<feature type="transmembrane region" description="Helical" evidence="7">
    <location>
        <begin position="9"/>
        <end position="30"/>
    </location>
</feature>
<dbReference type="SUPFAM" id="SSF161098">
    <property type="entry name" value="MetI-like"/>
    <property type="match status" value="1"/>
</dbReference>
<evidence type="ECO:0000256" key="5">
    <source>
        <dbReference type="ARBA" id="ARBA00022989"/>
    </source>
</evidence>
<evidence type="ECO:0000259" key="8">
    <source>
        <dbReference type="PROSITE" id="PS50928"/>
    </source>
</evidence>
<dbReference type="PANTHER" id="PTHR43744">
    <property type="entry name" value="ABC TRANSPORTER PERMEASE PROTEIN MG189-RELATED-RELATED"/>
    <property type="match status" value="1"/>
</dbReference>
<proteinExistence type="inferred from homology"/>
<evidence type="ECO:0000256" key="3">
    <source>
        <dbReference type="ARBA" id="ARBA00022475"/>
    </source>
</evidence>
<dbReference type="GO" id="GO:0055085">
    <property type="term" value="P:transmembrane transport"/>
    <property type="evidence" value="ECO:0007669"/>
    <property type="project" value="InterPro"/>
</dbReference>
<keyword evidence="4 7" id="KW-0812">Transmembrane</keyword>
<evidence type="ECO:0000256" key="6">
    <source>
        <dbReference type="ARBA" id="ARBA00023136"/>
    </source>
</evidence>
<comment type="caution">
    <text evidence="9">The sequence shown here is derived from an EMBL/GenBank/DDBJ whole genome shotgun (WGS) entry which is preliminary data.</text>
</comment>
<dbReference type="GO" id="GO:0005886">
    <property type="term" value="C:plasma membrane"/>
    <property type="evidence" value="ECO:0007669"/>
    <property type="project" value="UniProtKB-SubCell"/>
</dbReference>
<sequence>MKSSTGDKILLSSIYTLLALLAFLSFYPFWNAAVISFNNGTDTMKGGITFWPRQFSLENYRVVFEDNRLINGFIISVLRTVIGTISSIAVTAIFAYGMSKSELIGRKPYMVLCVITMYFSGGLIPTFLLIRELHMFNTFWVMVIPGLISVWNMIIFRTFFKGIPAGLEESSKIDGCSNWGVLFRIILPLSGPVVATLALFTAVSHWNDWFTPSIYISDSTLMPIQTKLQQILNSNIMSEQMAQMDSAAQGRMNRMKAVTSKSLSMATMMVATLPILCVYPFVQKYFVKGVMVGSLKE</sequence>
<dbReference type="PROSITE" id="PS50928">
    <property type="entry name" value="ABC_TM1"/>
    <property type="match status" value="1"/>
</dbReference>
<feature type="transmembrane region" description="Helical" evidence="7">
    <location>
        <begin position="73"/>
        <end position="97"/>
    </location>
</feature>
<comment type="similarity">
    <text evidence="7">Belongs to the binding-protein-dependent transport system permease family.</text>
</comment>
<name>A0A7X2H6Z1_9BACL</name>
<feature type="transmembrane region" description="Helical" evidence="7">
    <location>
        <begin position="181"/>
        <end position="203"/>
    </location>
</feature>
<keyword evidence="2 7" id="KW-0813">Transport</keyword>
<dbReference type="InterPro" id="IPR035906">
    <property type="entry name" value="MetI-like_sf"/>
</dbReference>
<evidence type="ECO:0000256" key="2">
    <source>
        <dbReference type="ARBA" id="ARBA00022448"/>
    </source>
</evidence>
<dbReference type="Proteomes" id="UP000463051">
    <property type="component" value="Unassembled WGS sequence"/>
</dbReference>
<protein>
    <submittedName>
        <fullName evidence="9">ABC transporter permease subunit</fullName>
    </submittedName>
</protein>
<evidence type="ECO:0000256" key="4">
    <source>
        <dbReference type="ARBA" id="ARBA00022692"/>
    </source>
</evidence>
<reference evidence="9 10" key="1">
    <citation type="submission" date="2019-11" db="EMBL/GenBank/DDBJ databases">
        <title>Paenibacillus monticola sp. nov., a novel PGPR strain isolated from mountain sample in China.</title>
        <authorList>
            <person name="Zhao Q."/>
            <person name="Li H.-P."/>
            <person name="Zhang J.-L."/>
        </authorList>
    </citation>
    <scope>NUCLEOTIDE SEQUENCE [LARGE SCALE GENOMIC DNA]</scope>
    <source>
        <strain evidence="9 10">LC-T2</strain>
    </source>
</reference>
<organism evidence="9 10">
    <name type="scientific">Paenibacillus monticola</name>
    <dbReference type="NCBI Taxonomy" id="2666075"/>
    <lineage>
        <taxon>Bacteria</taxon>
        <taxon>Bacillati</taxon>
        <taxon>Bacillota</taxon>
        <taxon>Bacilli</taxon>
        <taxon>Bacillales</taxon>
        <taxon>Paenibacillaceae</taxon>
        <taxon>Paenibacillus</taxon>
    </lineage>
</organism>
<dbReference type="Pfam" id="PF00528">
    <property type="entry name" value="BPD_transp_1"/>
    <property type="match status" value="1"/>
</dbReference>
<dbReference type="AlphaFoldDB" id="A0A7X2H6Z1"/>
<feature type="transmembrane region" description="Helical" evidence="7">
    <location>
        <begin position="262"/>
        <end position="282"/>
    </location>
</feature>